<dbReference type="PROSITE" id="PS51898">
    <property type="entry name" value="TYR_RECOMBINASE"/>
    <property type="match status" value="1"/>
</dbReference>
<protein>
    <submittedName>
        <fullName evidence="3">Integrase</fullName>
    </submittedName>
</protein>
<evidence type="ECO:0000259" key="2">
    <source>
        <dbReference type="PROSITE" id="PS51898"/>
    </source>
</evidence>
<accession>A0A344J915</accession>
<feature type="domain" description="Tyr recombinase" evidence="2">
    <location>
        <begin position="167"/>
        <end position="335"/>
    </location>
</feature>
<evidence type="ECO:0000313" key="3">
    <source>
        <dbReference type="EMBL" id="AXA85525.1"/>
    </source>
</evidence>
<sequence>MSRIIYRITDEYSLVSRKGTANLYLEWREGGQKVARATGCSSLDDAKRRARELILELAELQDEPAEEVPIMAVLDRYWLKHGANLPSKTTVKRAIALWRKFWGETATVPELTIGRQEAFVDWLRARGYSDGYLRRVVGVGQTALNRARKRQELDSVPFIELPPGGEAFPHRASRTQLVTLLNTPMPPHVWTYVLIRLNTCCRGDAALDLQPYLVDFETGMVRLNPAGRRQTKKRRPTVPLTKTLAKHLKGHEGPYYAGWQGRRTQSIKTTWRKIRAAARLPIWFAPKVLRHTVASELRRRGVPEWDVKGLMGHTGGGVTEGYAKFDGAKVSKALDAWMADLAKDVPALRKTGAKPIQVVRGVSTGSAASPMKTAHPVKDAPYQPLKVVGGTGFEPVTPTMSR</sequence>
<dbReference type="OrthoDB" id="9808346at2"/>
<proteinExistence type="predicted"/>
<dbReference type="GO" id="GO:0006310">
    <property type="term" value="P:DNA recombination"/>
    <property type="evidence" value="ECO:0007669"/>
    <property type="project" value="UniProtKB-KW"/>
</dbReference>
<dbReference type="AlphaFoldDB" id="A0A344J915"/>
<dbReference type="InterPro" id="IPR002104">
    <property type="entry name" value="Integrase_catalytic"/>
</dbReference>
<dbReference type="SUPFAM" id="SSF56349">
    <property type="entry name" value="DNA breaking-rejoining enzymes"/>
    <property type="match status" value="1"/>
</dbReference>
<dbReference type="KEGG" id="lue:DCD74_07225"/>
<reference evidence="4" key="1">
    <citation type="submission" date="2018-05" db="EMBL/GenBank/DDBJ databases">
        <title>Luteimonas pekinense sp. nov., isolated from human Meibomian gland secretions, Beijing, China.</title>
        <authorList>
            <person name="Wen T."/>
            <person name="Bai H."/>
            <person name="Lv H."/>
        </authorList>
    </citation>
    <scope>NUCLEOTIDE SEQUENCE [LARGE SCALE GENOMIC DNA]</scope>
    <source>
        <strain evidence="4">83-4</strain>
    </source>
</reference>
<dbReference type="GO" id="GO:0015074">
    <property type="term" value="P:DNA integration"/>
    <property type="evidence" value="ECO:0007669"/>
    <property type="project" value="InterPro"/>
</dbReference>
<evidence type="ECO:0000256" key="1">
    <source>
        <dbReference type="ARBA" id="ARBA00023172"/>
    </source>
</evidence>
<evidence type="ECO:0000313" key="4">
    <source>
        <dbReference type="Proteomes" id="UP000251842"/>
    </source>
</evidence>
<keyword evidence="1" id="KW-0233">DNA recombination</keyword>
<gene>
    <name evidence="3" type="ORF">DCD74_07225</name>
</gene>
<dbReference type="Pfam" id="PF00589">
    <property type="entry name" value="Phage_integrase"/>
    <property type="match status" value="1"/>
</dbReference>
<dbReference type="InterPro" id="IPR013762">
    <property type="entry name" value="Integrase-like_cat_sf"/>
</dbReference>
<organism evidence="3 4">
    <name type="scientific">Solilutibacter oculi</name>
    <dbReference type="NCBI Taxonomy" id="2698682"/>
    <lineage>
        <taxon>Bacteria</taxon>
        <taxon>Pseudomonadati</taxon>
        <taxon>Pseudomonadota</taxon>
        <taxon>Gammaproteobacteria</taxon>
        <taxon>Lysobacterales</taxon>
        <taxon>Lysobacteraceae</taxon>
        <taxon>Solilutibacter</taxon>
    </lineage>
</organism>
<dbReference type="Proteomes" id="UP000251842">
    <property type="component" value="Chromosome"/>
</dbReference>
<keyword evidence="4" id="KW-1185">Reference proteome</keyword>
<dbReference type="InterPro" id="IPR011010">
    <property type="entry name" value="DNA_brk_join_enz"/>
</dbReference>
<dbReference type="GO" id="GO:0003677">
    <property type="term" value="F:DNA binding"/>
    <property type="evidence" value="ECO:0007669"/>
    <property type="project" value="InterPro"/>
</dbReference>
<dbReference type="EMBL" id="CP029556">
    <property type="protein sequence ID" value="AXA85525.1"/>
    <property type="molecule type" value="Genomic_DNA"/>
</dbReference>
<name>A0A344J915_9GAMM</name>
<dbReference type="Gene3D" id="1.10.443.10">
    <property type="entry name" value="Intergrase catalytic core"/>
    <property type="match status" value="1"/>
</dbReference>